<evidence type="ECO:0000256" key="1">
    <source>
        <dbReference type="SAM" id="MobiDB-lite"/>
    </source>
</evidence>
<proteinExistence type="predicted"/>
<sequence length="75" mass="8095">MSNTPLRDAFLAASSRTPPLAITNLKGTSRAAPLGDVRARVSVTDDGCKNDHYAPRPPSVSRVLDPRRQLAAQRL</sequence>
<protein>
    <submittedName>
        <fullName evidence="2">Uncharacterized protein</fullName>
    </submittedName>
</protein>
<evidence type="ECO:0000313" key="3">
    <source>
        <dbReference type="Proteomes" id="UP000324222"/>
    </source>
</evidence>
<dbReference type="EMBL" id="VSRR010093171">
    <property type="protein sequence ID" value="MPC92968.1"/>
    <property type="molecule type" value="Genomic_DNA"/>
</dbReference>
<dbReference type="AlphaFoldDB" id="A0A5B7JIX1"/>
<accession>A0A5B7JIX1</accession>
<reference evidence="2 3" key="1">
    <citation type="submission" date="2019-05" db="EMBL/GenBank/DDBJ databases">
        <title>Another draft genome of Portunus trituberculatus and its Hox gene families provides insights of decapod evolution.</title>
        <authorList>
            <person name="Jeong J.-H."/>
            <person name="Song I."/>
            <person name="Kim S."/>
            <person name="Choi T."/>
            <person name="Kim D."/>
            <person name="Ryu S."/>
            <person name="Kim W."/>
        </authorList>
    </citation>
    <scope>NUCLEOTIDE SEQUENCE [LARGE SCALE GENOMIC DNA]</scope>
    <source>
        <tissue evidence="2">Muscle</tissue>
    </source>
</reference>
<evidence type="ECO:0000313" key="2">
    <source>
        <dbReference type="EMBL" id="MPC92968.1"/>
    </source>
</evidence>
<keyword evidence="3" id="KW-1185">Reference proteome</keyword>
<dbReference type="Proteomes" id="UP000324222">
    <property type="component" value="Unassembled WGS sequence"/>
</dbReference>
<comment type="caution">
    <text evidence="2">The sequence shown here is derived from an EMBL/GenBank/DDBJ whole genome shotgun (WGS) entry which is preliminary data.</text>
</comment>
<organism evidence="2 3">
    <name type="scientific">Portunus trituberculatus</name>
    <name type="common">Swimming crab</name>
    <name type="synonym">Neptunus trituberculatus</name>
    <dbReference type="NCBI Taxonomy" id="210409"/>
    <lineage>
        <taxon>Eukaryota</taxon>
        <taxon>Metazoa</taxon>
        <taxon>Ecdysozoa</taxon>
        <taxon>Arthropoda</taxon>
        <taxon>Crustacea</taxon>
        <taxon>Multicrustacea</taxon>
        <taxon>Malacostraca</taxon>
        <taxon>Eumalacostraca</taxon>
        <taxon>Eucarida</taxon>
        <taxon>Decapoda</taxon>
        <taxon>Pleocyemata</taxon>
        <taxon>Brachyura</taxon>
        <taxon>Eubrachyura</taxon>
        <taxon>Portunoidea</taxon>
        <taxon>Portunidae</taxon>
        <taxon>Portuninae</taxon>
        <taxon>Portunus</taxon>
    </lineage>
</organism>
<name>A0A5B7JIX1_PORTR</name>
<gene>
    <name evidence="2" type="ORF">E2C01_088083</name>
</gene>
<feature type="region of interest" description="Disordered" evidence="1">
    <location>
        <begin position="45"/>
        <end position="75"/>
    </location>
</feature>